<proteinExistence type="predicted"/>
<evidence type="ECO:0000313" key="1">
    <source>
        <dbReference type="EMBL" id="GAA1573526.1"/>
    </source>
</evidence>
<protein>
    <submittedName>
        <fullName evidence="1">Uncharacterized protein</fullName>
    </submittedName>
</protein>
<dbReference type="Proteomes" id="UP001500350">
    <property type="component" value="Unassembled WGS sequence"/>
</dbReference>
<evidence type="ECO:0000313" key="2">
    <source>
        <dbReference type="Proteomes" id="UP001500350"/>
    </source>
</evidence>
<keyword evidence="2" id="KW-1185">Reference proteome</keyword>
<gene>
    <name evidence="1" type="ORF">GCM10009763_21270</name>
</gene>
<organism evidence="1 2">
    <name type="scientific">Dermacoccus profundi</name>
    <dbReference type="NCBI Taxonomy" id="322602"/>
    <lineage>
        <taxon>Bacteria</taxon>
        <taxon>Bacillati</taxon>
        <taxon>Actinomycetota</taxon>
        <taxon>Actinomycetes</taxon>
        <taxon>Micrococcales</taxon>
        <taxon>Dermacoccaceae</taxon>
        <taxon>Dermacoccus</taxon>
    </lineage>
</organism>
<name>A0ABN2DBA9_9MICO</name>
<dbReference type="EMBL" id="BAAANW010000021">
    <property type="protein sequence ID" value="GAA1573526.1"/>
    <property type="molecule type" value="Genomic_DNA"/>
</dbReference>
<sequence>MLSVRQFLLGGEDGVLRSDELVDEEVAGVVLTPQLTYTHAIPRATSMPMNGPMRLPGPRVEFELARATTLATSTTATRAAASARRAT</sequence>
<accession>A0ABN2DBA9</accession>
<reference evidence="1 2" key="1">
    <citation type="journal article" date="2019" name="Int. J. Syst. Evol. Microbiol.">
        <title>The Global Catalogue of Microorganisms (GCM) 10K type strain sequencing project: providing services to taxonomists for standard genome sequencing and annotation.</title>
        <authorList>
            <consortium name="The Broad Institute Genomics Platform"/>
            <consortium name="The Broad Institute Genome Sequencing Center for Infectious Disease"/>
            <person name="Wu L."/>
            <person name="Ma J."/>
        </authorList>
    </citation>
    <scope>NUCLEOTIDE SEQUENCE [LARGE SCALE GENOMIC DNA]</scope>
    <source>
        <strain evidence="1 2">JCM 14589</strain>
    </source>
</reference>
<comment type="caution">
    <text evidence="1">The sequence shown here is derived from an EMBL/GenBank/DDBJ whole genome shotgun (WGS) entry which is preliminary data.</text>
</comment>